<reference evidence="2 3" key="1">
    <citation type="submission" date="2019-03" db="EMBL/GenBank/DDBJ databases">
        <title>First draft genome of Liparis tanakae, snailfish: a comprehensive survey of snailfish specific genes.</title>
        <authorList>
            <person name="Kim W."/>
            <person name="Song I."/>
            <person name="Jeong J.-H."/>
            <person name="Kim D."/>
            <person name="Kim S."/>
            <person name="Ryu S."/>
            <person name="Song J.Y."/>
            <person name="Lee S.K."/>
        </authorList>
    </citation>
    <scope>NUCLEOTIDE SEQUENCE [LARGE SCALE GENOMIC DNA]</scope>
    <source>
        <tissue evidence="2">Muscle</tissue>
    </source>
</reference>
<sequence>MRGEDSAVHVTGIPSIPKVEADWRLPTRTGPGQRSPWSPLIKYPRDKKLLTRRRQAVHRCQGVSVEVIQHKGHQDLWMSPVFCIARPSDPSGAHPQLDPAWN</sequence>
<dbReference type="Proteomes" id="UP000314294">
    <property type="component" value="Unassembled WGS sequence"/>
</dbReference>
<gene>
    <name evidence="2" type="ORF">EYF80_049245</name>
</gene>
<organism evidence="2 3">
    <name type="scientific">Liparis tanakae</name>
    <name type="common">Tanaka's snailfish</name>
    <dbReference type="NCBI Taxonomy" id="230148"/>
    <lineage>
        <taxon>Eukaryota</taxon>
        <taxon>Metazoa</taxon>
        <taxon>Chordata</taxon>
        <taxon>Craniata</taxon>
        <taxon>Vertebrata</taxon>
        <taxon>Euteleostomi</taxon>
        <taxon>Actinopterygii</taxon>
        <taxon>Neopterygii</taxon>
        <taxon>Teleostei</taxon>
        <taxon>Neoteleostei</taxon>
        <taxon>Acanthomorphata</taxon>
        <taxon>Eupercaria</taxon>
        <taxon>Perciformes</taxon>
        <taxon>Cottioidei</taxon>
        <taxon>Cottales</taxon>
        <taxon>Liparidae</taxon>
        <taxon>Liparis</taxon>
    </lineage>
</organism>
<protein>
    <submittedName>
        <fullName evidence="2">Uncharacterized protein</fullName>
    </submittedName>
</protein>
<evidence type="ECO:0000256" key="1">
    <source>
        <dbReference type="SAM" id="MobiDB-lite"/>
    </source>
</evidence>
<comment type="caution">
    <text evidence="2">The sequence shown here is derived from an EMBL/GenBank/DDBJ whole genome shotgun (WGS) entry which is preliminary data.</text>
</comment>
<accession>A0A4Z2FH98</accession>
<dbReference type="AlphaFoldDB" id="A0A4Z2FH98"/>
<evidence type="ECO:0000313" key="3">
    <source>
        <dbReference type="Proteomes" id="UP000314294"/>
    </source>
</evidence>
<evidence type="ECO:0000313" key="2">
    <source>
        <dbReference type="EMBL" id="TNN40586.1"/>
    </source>
</evidence>
<feature type="region of interest" description="Disordered" evidence="1">
    <location>
        <begin position="21"/>
        <end position="40"/>
    </location>
</feature>
<name>A0A4Z2FH98_9TELE</name>
<proteinExistence type="predicted"/>
<keyword evidence="3" id="KW-1185">Reference proteome</keyword>
<dbReference type="EMBL" id="SRLO01001176">
    <property type="protein sequence ID" value="TNN40586.1"/>
    <property type="molecule type" value="Genomic_DNA"/>
</dbReference>